<gene>
    <name evidence="2" type="ORF">N4S67_04380</name>
</gene>
<protein>
    <recommendedName>
        <fullName evidence="4">PASTA domain-containing protein</fullName>
    </recommendedName>
</protein>
<dbReference type="Proteomes" id="UP001206639">
    <property type="component" value="Unassembled WGS sequence"/>
</dbReference>
<evidence type="ECO:0000256" key="1">
    <source>
        <dbReference type="SAM" id="MobiDB-lite"/>
    </source>
</evidence>
<dbReference type="EMBL" id="JAODWD010000001">
    <property type="protein sequence ID" value="MCT7657653.1"/>
    <property type="molecule type" value="Genomic_DNA"/>
</dbReference>
<evidence type="ECO:0000313" key="3">
    <source>
        <dbReference type="Proteomes" id="UP001206639"/>
    </source>
</evidence>
<comment type="caution">
    <text evidence="2">The sequence shown here is derived from an EMBL/GenBank/DDBJ whole genome shotgun (WGS) entry which is preliminary data.</text>
</comment>
<dbReference type="RefSeq" id="WP_260991681.1">
    <property type="nucleotide sequence ID" value="NZ_JAODWD010000001.1"/>
</dbReference>
<proteinExistence type="predicted"/>
<organism evidence="2 3">
    <name type="scientific">Mycobacterium deserti</name>
    <dbReference type="NCBI Taxonomy" id="2978347"/>
    <lineage>
        <taxon>Bacteria</taxon>
        <taxon>Bacillati</taxon>
        <taxon>Actinomycetota</taxon>
        <taxon>Actinomycetes</taxon>
        <taxon>Mycobacteriales</taxon>
        <taxon>Mycobacteriaceae</taxon>
        <taxon>Mycobacterium</taxon>
    </lineage>
</organism>
<evidence type="ECO:0008006" key="4">
    <source>
        <dbReference type="Google" id="ProtNLM"/>
    </source>
</evidence>
<feature type="region of interest" description="Disordered" evidence="1">
    <location>
        <begin position="100"/>
        <end position="140"/>
    </location>
</feature>
<name>A0ABT2M5W7_9MYCO</name>
<feature type="compositionally biased region" description="Acidic residues" evidence="1">
    <location>
        <begin position="120"/>
        <end position="132"/>
    </location>
</feature>
<reference evidence="3" key="1">
    <citation type="submission" date="2023-07" db="EMBL/GenBank/DDBJ databases">
        <authorList>
            <person name="Deng Y."/>
            <person name="Zhang Y.-Q."/>
        </authorList>
    </citation>
    <scope>NUCLEOTIDE SEQUENCE [LARGE SCALE GENOMIC DNA]</scope>
    <source>
        <strain evidence="3">CPCC 205710</strain>
    </source>
</reference>
<evidence type="ECO:0000313" key="2">
    <source>
        <dbReference type="EMBL" id="MCT7657653.1"/>
    </source>
</evidence>
<accession>A0ABT2M5W7</accession>
<sequence>MIGSAVVVASTAGAVLTLGVATAGAVPDVVDRPYSDAKAMIQDAGGTPVIATRIGGGADEGDCLVANAWEAGYPNLSSRGRIIGNNEVLVALNCNGELAGPGSPGNSALSPAGRAAKQEAEEEAAEAEEQELAEAATPGA</sequence>
<keyword evidence="3" id="KW-1185">Reference proteome</keyword>